<name>A0A0D7BP12_9AGAR</name>
<keyword evidence="1" id="KW-0479">Metal-binding</keyword>
<keyword evidence="2 4" id="KW-0863">Zinc-finger</keyword>
<feature type="compositionally biased region" description="Low complexity" evidence="5">
    <location>
        <begin position="304"/>
        <end position="355"/>
    </location>
</feature>
<dbReference type="PROSITE" id="PS00518">
    <property type="entry name" value="ZF_RING_1"/>
    <property type="match status" value="1"/>
</dbReference>
<feature type="compositionally biased region" description="Pro residues" evidence="5">
    <location>
        <begin position="289"/>
        <end position="303"/>
    </location>
</feature>
<keyword evidence="8" id="KW-1185">Reference proteome</keyword>
<organism evidence="7 8">
    <name type="scientific">Cylindrobasidium torrendii FP15055 ss-10</name>
    <dbReference type="NCBI Taxonomy" id="1314674"/>
    <lineage>
        <taxon>Eukaryota</taxon>
        <taxon>Fungi</taxon>
        <taxon>Dikarya</taxon>
        <taxon>Basidiomycota</taxon>
        <taxon>Agaricomycotina</taxon>
        <taxon>Agaricomycetes</taxon>
        <taxon>Agaricomycetidae</taxon>
        <taxon>Agaricales</taxon>
        <taxon>Marasmiineae</taxon>
        <taxon>Physalacriaceae</taxon>
        <taxon>Cylindrobasidium</taxon>
    </lineage>
</organism>
<accession>A0A0D7BP12</accession>
<dbReference type="Proteomes" id="UP000054007">
    <property type="component" value="Unassembled WGS sequence"/>
</dbReference>
<dbReference type="Gene3D" id="3.30.40.10">
    <property type="entry name" value="Zinc/RING finger domain, C3HC4 (zinc finger)"/>
    <property type="match status" value="1"/>
</dbReference>
<dbReference type="InterPro" id="IPR017907">
    <property type="entry name" value="Znf_RING_CS"/>
</dbReference>
<evidence type="ECO:0000256" key="1">
    <source>
        <dbReference type="ARBA" id="ARBA00022723"/>
    </source>
</evidence>
<dbReference type="STRING" id="1314674.A0A0D7BP12"/>
<dbReference type="EMBL" id="KN880445">
    <property type="protein sequence ID" value="KIY72278.1"/>
    <property type="molecule type" value="Genomic_DNA"/>
</dbReference>
<dbReference type="InterPro" id="IPR001841">
    <property type="entry name" value="Znf_RING"/>
</dbReference>
<dbReference type="SUPFAM" id="SSF57850">
    <property type="entry name" value="RING/U-box"/>
    <property type="match status" value="1"/>
</dbReference>
<feature type="domain" description="RING-type" evidence="6">
    <location>
        <begin position="10"/>
        <end position="56"/>
    </location>
</feature>
<proteinExistence type="predicted"/>
<evidence type="ECO:0000313" key="7">
    <source>
        <dbReference type="EMBL" id="KIY72278.1"/>
    </source>
</evidence>
<evidence type="ECO:0000259" key="6">
    <source>
        <dbReference type="PROSITE" id="PS50089"/>
    </source>
</evidence>
<protein>
    <recommendedName>
        <fullName evidence="6">RING-type domain-containing protein</fullName>
    </recommendedName>
</protein>
<gene>
    <name evidence="7" type="ORF">CYLTODRAFT_55692</name>
</gene>
<dbReference type="PROSITE" id="PS50089">
    <property type="entry name" value="ZF_RING_2"/>
    <property type="match status" value="1"/>
</dbReference>
<evidence type="ECO:0000256" key="2">
    <source>
        <dbReference type="ARBA" id="ARBA00022771"/>
    </source>
</evidence>
<dbReference type="InterPro" id="IPR013083">
    <property type="entry name" value="Znf_RING/FYVE/PHD"/>
</dbReference>
<feature type="compositionally biased region" description="Low complexity" evidence="5">
    <location>
        <begin position="452"/>
        <end position="461"/>
    </location>
</feature>
<keyword evidence="3" id="KW-0862">Zinc</keyword>
<evidence type="ECO:0000313" key="8">
    <source>
        <dbReference type="Proteomes" id="UP000054007"/>
    </source>
</evidence>
<evidence type="ECO:0000256" key="5">
    <source>
        <dbReference type="SAM" id="MobiDB-lite"/>
    </source>
</evidence>
<evidence type="ECO:0000256" key="3">
    <source>
        <dbReference type="ARBA" id="ARBA00022833"/>
    </source>
</evidence>
<reference evidence="7 8" key="1">
    <citation type="journal article" date="2015" name="Fungal Genet. Biol.">
        <title>Evolution of novel wood decay mechanisms in Agaricales revealed by the genome sequences of Fistulina hepatica and Cylindrobasidium torrendii.</title>
        <authorList>
            <person name="Floudas D."/>
            <person name="Held B.W."/>
            <person name="Riley R."/>
            <person name="Nagy L.G."/>
            <person name="Koehler G."/>
            <person name="Ransdell A.S."/>
            <person name="Younus H."/>
            <person name="Chow J."/>
            <person name="Chiniquy J."/>
            <person name="Lipzen A."/>
            <person name="Tritt A."/>
            <person name="Sun H."/>
            <person name="Haridas S."/>
            <person name="LaButti K."/>
            <person name="Ohm R.A."/>
            <person name="Kues U."/>
            <person name="Blanchette R.A."/>
            <person name="Grigoriev I.V."/>
            <person name="Minto R.E."/>
            <person name="Hibbett D.S."/>
        </authorList>
    </citation>
    <scope>NUCLEOTIDE SEQUENCE [LARGE SCALE GENOMIC DNA]</scope>
    <source>
        <strain evidence="7 8">FP15055 ss-10</strain>
    </source>
</reference>
<feature type="region of interest" description="Disordered" evidence="5">
    <location>
        <begin position="243"/>
        <end position="473"/>
    </location>
</feature>
<dbReference type="SMART" id="SM00184">
    <property type="entry name" value="RING"/>
    <property type="match status" value="1"/>
</dbReference>
<evidence type="ECO:0000256" key="4">
    <source>
        <dbReference type="PROSITE-ProRule" id="PRU00175"/>
    </source>
</evidence>
<sequence>MLTLATGSVCDVCAEEYGPQCLPHSIPCGHVLCSSCATTIAEKTPPRLKPVCPFCREEFLAQEIRLIRIDFNNHAAVHARRMPTAIAPSKSESAADVWTRKTDKLPYVDAQGVRSRDEARKLEDKVAKVASKKSSVEEVSNLHKELEDWLTAAKTGDQASSLYLSAALLRAILMNHVAHSEATKTARATEASLKARLDDTEMLLSKTQAELRRCVTNPISLATNLTDSSYHARFRQREQNALENQEAQNNIRAEVPRKSVSSRTSASASSSAAAAATASPSGRGYTSPGSPPPAGSTPSPASPYSPSTASPLSRYNSSSGHARSSSTSASRPVTPSTRSHTPSVRSPTTSMSSSSARGHLATPPVPPMPRPSTAIPSHIRFPTPGPTPQPRSQTPAAPRVPTKPRRLSQPSPPKIARTLSDEKHEIHQRWIPPSSDIDYPVYPKTGSSQKYTSASSATAATHRVRSPPATLST</sequence>
<feature type="compositionally biased region" description="Low complexity" evidence="5">
    <location>
        <begin position="261"/>
        <end position="288"/>
    </location>
</feature>
<dbReference type="OrthoDB" id="6105938at2759"/>
<feature type="compositionally biased region" description="Basic and acidic residues" evidence="5">
    <location>
        <begin position="419"/>
        <end position="428"/>
    </location>
</feature>
<dbReference type="GO" id="GO:0008270">
    <property type="term" value="F:zinc ion binding"/>
    <property type="evidence" value="ECO:0007669"/>
    <property type="project" value="UniProtKB-KW"/>
</dbReference>
<dbReference type="AlphaFoldDB" id="A0A0D7BP12"/>